<dbReference type="PANTHER" id="PTHR22948">
    <property type="entry name" value="TUDOR DOMAIN CONTAINING PROTEIN"/>
    <property type="match status" value="1"/>
</dbReference>
<organism evidence="2 3">
    <name type="scientific">Aphis glycines</name>
    <name type="common">Soybean aphid</name>
    <dbReference type="NCBI Taxonomy" id="307491"/>
    <lineage>
        <taxon>Eukaryota</taxon>
        <taxon>Metazoa</taxon>
        <taxon>Ecdysozoa</taxon>
        <taxon>Arthropoda</taxon>
        <taxon>Hexapoda</taxon>
        <taxon>Insecta</taxon>
        <taxon>Pterygota</taxon>
        <taxon>Neoptera</taxon>
        <taxon>Paraneoptera</taxon>
        <taxon>Hemiptera</taxon>
        <taxon>Sternorrhyncha</taxon>
        <taxon>Aphidomorpha</taxon>
        <taxon>Aphidoidea</taxon>
        <taxon>Aphididae</taxon>
        <taxon>Aphidini</taxon>
        <taxon>Aphis</taxon>
        <taxon>Aphis</taxon>
    </lineage>
</organism>
<dbReference type="Proteomes" id="UP000475862">
    <property type="component" value="Unassembled WGS sequence"/>
</dbReference>
<dbReference type="GO" id="GO:0005737">
    <property type="term" value="C:cytoplasm"/>
    <property type="evidence" value="ECO:0007669"/>
    <property type="project" value="UniProtKB-ARBA"/>
</dbReference>
<dbReference type="AlphaFoldDB" id="A0A6G0U6L9"/>
<dbReference type="FunFam" id="2.30.30.140:FF:000018">
    <property type="entry name" value="Serine/threonine-protein kinase 31"/>
    <property type="match status" value="1"/>
</dbReference>
<comment type="caution">
    <text evidence="2">The sequence shown here is derived from an EMBL/GenBank/DDBJ whole genome shotgun (WGS) entry which is preliminary data.</text>
</comment>
<dbReference type="PANTHER" id="PTHR22948:SF72">
    <property type="entry name" value="TUDOR DOMAIN-CONTAINING PROTEIN"/>
    <property type="match status" value="1"/>
</dbReference>
<keyword evidence="3" id="KW-1185">Reference proteome</keyword>
<dbReference type="Gene3D" id="2.40.50.90">
    <property type="match status" value="1"/>
</dbReference>
<dbReference type="SMART" id="SM00333">
    <property type="entry name" value="TUDOR"/>
    <property type="match status" value="3"/>
</dbReference>
<feature type="non-terminal residue" evidence="2">
    <location>
        <position position="1"/>
    </location>
</feature>
<name>A0A6G0U6L9_APHGL</name>
<evidence type="ECO:0000313" key="3">
    <source>
        <dbReference type="Proteomes" id="UP000475862"/>
    </source>
</evidence>
<evidence type="ECO:0000259" key="1">
    <source>
        <dbReference type="PROSITE" id="PS50304"/>
    </source>
</evidence>
<dbReference type="InterPro" id="IPR002999">
    <property type="entry name" value="Tudor"/>
</dbReference>
<feature type="domain" description="Tudor" evidence="1">
    <location>
        <begin position="152"/>
        <end position="210"/>
    </location>
</feature>
<dbReference type="SUPFAM" id="SSF63748">
    <property type="entry name" value="Tudor/PWWP/MBT"/>
    <property type="match status" value="3"/>
</dbReference>
<dbReference type="PROSITE" id="PS50304">
    <property type="entry name" value="TUDOR"/>
    <property type="match status" value="1"/>
</dbReference>
<protein>
    <recommendedName>
        <fullName evidence="1">Tudor domain-containing protein</fullName>
    </recommendedName>
</protein>
<dbReference type="Gene3D" id="2.30.30.140">
    <property type="match status" value="3"/>
</dbReference>
<dbReference type="InterPro" id="IPR035437">
    <property type="entry name" value="SNase_OB-fold_sf"/>
</dbReference>
<sequence length="623" mass="72655">LRYVNCQKHVFAECDRNDLYSFYRNVQCVLRISPKSVIIRVILQYYPRHFTSTRAIHYPISIGVSELIVLINDVKAINPNKTFNFHSTFSSSYNHIIGDKLNNMEVKFWDAYISYFYSFKNFYIQNKNDQQVIQEITTSLQLLENEDSMLISASPGDLVAAKYENDGLWYRAKILNIEENNFTVKFIDYGNSELSSNIKILPSKIACYHAMAYHCMLDDVDHEEYIISIENDIYDIIFNFLGSIEVIVTFLNNEETYLVNMKWDNRCIKTFVNNIISFGITPKTYETLKEIDQSGAKMIVNLIYTQSINEFYVETENSKEIQNKIEHILENEINWEPLTEYKIGKMAIAKSLTDNRWYRVRILMVHDGGECTCYLIDYGVQDKCSEFFEAVGYLKLASPFIKLCSLHIPTIKKKKKLFESLSKSFIDEMEQYKHKKMTIIIVETGEPCVVELYIDDFNVAKLIEPIPVIVFNVIHMNVLTVQVNSPGRRTVMNELSTIKTLNPVEKPKYCNIYGALVNNQWYRAELKNKFKGSMDVILVDMGSSIVNVKKLFQLPKHIQSVKYLTLRCSLGLDERYFCLYKLKLLCNSETEFMMIVFKNNNVDGHLIHLFFNDEDVTTIIKKH</sequence>
<dbReference type="Pfam" id="PF00567">
    <property type="entry name" value="TUDOR"/>
    <property type="match status" value="3"/>
</dbReference>
<proteinExistence type="predicted"/>
<dbReference type="InterPro" id="IPR050621">
    <property type="entry name" value="Tudor_domain_containing"/>
</dbReference>
<dbReference type="CDD" id="cd20379">
    <property type="entry name" value="Tudor_dTUD-like"/>
    <property type="match status" value="1"/>
</dbReference>
<evidence type="ECO:0000313" key="2">
    <source>
        <dbReference type="EMBL" id="KAE9544597.1"/>
    </source>
</evidence>
<gene>
    <name evidence="2" type="ORF">AGLY_000139</name>
</gene>
<reference evidence="2 3" key="1">
    <citation type="submission" date="2019-08" db="EMBL/GenBank/DDBJ databases">
        <title>The genome of the soybean aphid Biotype 1, its phylome, world population structure and adaptation to the North American continent.</title>
        <authorList>
            <person name="Giordano R."/>
            <person name="Donthu R.K."/>
            <person name="Hernandez A.G."/>
            <person name="Wright C.L."/>
            <person name="Zimin A.V."/>
        </authorList>
    </citation>
    <scope>NUCLEOTIDE SEQUENCE [LARGE SCALE GENOMIC DNA]</scope>
    <source>
        <tissue evidence="2">Whole aphids</tissue>
    </source>
</reference>
<accession>A0A6G0U6L9</accession>
<dbReference type="OrthoDB" id="9989103at2759"/>
<dbReference type="EMBL" id="VYZN01000001">
    <property type="protein sequence ID" value="KAE9544597.1"/>
    <property type="molecule type" value="Genomic_DNA"/>
</dbReference>